<dbReference type="Proteomes" id="UP000190037">
    <property type="component" value="Unassembled WGS sequence"/>
</dbReference>
<dbReference type="RefSeq" id="WP_078978579.1">
    <property type="nucleotide sequence ID" value="NZ_MWQN01000001.1"/>
</dbReference>
<dbReference type="eggNOG" id="ENOG5032U3P">
    <property type="taxonomic scope" value="Bacteria"/>
</dbReference>
<keyword evidence="2" id="KW-1185">Reference proteome</keyword>
<reference evidence="1 2" key="1">
    <citation type="submission" date="2017-03" db="EMBL/GenBank/DDBJ databases">
        <title>Draft genome sequence of Streptomyces scabrisporus NF3, endophyte isolated from Amphipterygium adstringens.</title>
        <authorList>
            <person name="Vazquez M."/>
            <person name="Ceapa C.D."/>
            <person name="Rodriguez Luna D."/>
            <person name="Sanchez Esquivel S."/>
        </authorList>
    </citation>
    <scope>NUCLEOTIDE SEQUENCE [LARGE SCALE GENOMIC DNA]</scope>
    <source>
        <strain evidence="1 2">NF3</strain>
    </source>
</reference>
<organism evidence="1 2">
    <name type="scientific">Embleya scabrispora</name>
    <dbReference type="NCBI Taxonomy" id="159449"/>
    <lineage>
        <taxon>Bacteria</taxon>
        <taxon>Bacillati</taxon>
        <taxon>Actinomycetota</taxon>
        <taxon>Actinomycetes</taxon>
        <taxon>Kitasatosporales</taxon>
        <taxon>Streptomycetaceae</taxon>
        <taxon>Embleya</taxon>
    </lineage>
</organism>
<dbReference type="EMBL" id="MWQN01000001">
    <property type="protein sequence ID" value="OPC84285.1"/>
    <property type="molecule type" value="Genomic_DNA"/>
</dbReference>
<proteinExistence type="predicted"/>
<dbReference type="AlphaFoldDB" id="A0A1T3P5S4"/>
<name>A0A1T3P5S4_9ACTN</name>
<protein>
    <submittedName>
        <fullName evidence="1">Uncharacterized protein</fullName>
    </submittedName>
</protein>
<comment type="caution">
    <text evidence="1">The sequence shown here is derived from an EMBL/GenBank/DDBJ whole genome shotgun (WGS) entry which is preliminary data.</text>
</comment>
<dbReference type="STRING" id="159449.B4N89_28145"/>
<dbReference type="OrthoDB" id="7061608at2"/>
<accession>A0A1T3P5S4</accession>
<sequence>MTLFPGRDSDVTTAVAALLAKCRLSIPRTWILTALDYAWHDERPVVVLRHQPAGDPRPGGAHASVVVDRADGTLLGWTRLDGPRPGPLPGTEEAHAAAEAFWHHVDPLHAEGLTVQWVAQHDETIATTSGRAGAVSGMRVNARHINGLYTWAVLAGDLSVLTYERDVQWDERAARRRTQMWLHDRWRAAVDGTAPAPGAPYAPARR</sequence>
<evidence type="ECO:0000313" key="2">
    <source>
        <dbReference type="Proteomes" id="UP000190037"/>
    </source>
</evidence>
<gene>
    <name evidence="1" type="ORF">B4N89_28145</name>
</gene>
<evidence type="ECO:0000313" key="1">
    <source>
        <dbReference type="EMBL" id="OPC84285.1"/>
    </source>
</evidence>